<evidence type="ECO:0000256" key="5">
    <source>
        <dbReference type="ARBA" id="ARBA00022692"/>
    </source>
</evidence>
<reference evidence="11" key="1">
    <citation type="submission" date="2020-10" db="EMBL/GenBank/DDBJ databases">
        <authorList>
            <person name="Gilroy R."/>
        </authorList>
    </citation>
    <scope>NUCLEOTIDE SEQUENCE</scope>
    <source>
        <strain evidence="11">7463</strain>
    </source>
</reference>
<dbReference type="InterPro" id="IPR005548">
    <property type="entry name" value="Cell_div_FtsQ/DivIB_C"/>
</dbReference>
<dbReference type="GO" id="GO:0016020">
    <property type="term" value="C:membrane"/>
    <property type="evidence" value="ECO:0007669"/>
    <property type="project" value="UniProtKB-SubCell"/>
</dbReference>
<dbReference type="InterPro" id="IPR026579">
    <property type="entry name" value="FtsQ"/>
</dbReference>
<keyword evidence="3" id="KW-0997">Cell inner membrane</keyword>
<reference evidence="11" key="2">
    <citation type="journal article" date="2021" name="PeerJ">
        <title>Extensive microbial diversity within the chicken gut microbiome revealed by metagenomics and culture.</title>
        <authorList>
            <person name="Gilroy R."/>
            <person name="Ravi A."/>
            <person name="Getino M."/>
            <person name="Pursley I."/>
            <person name="Horton D.L."/>
            <person name="Alikhan N.F."/>
            <person name="Baker D."/>
            <person name="Gharbi K."/>
            <person name="Hall N."/>
            <person name="Watson M."/>
            <person name="Adriaenssens E.M."/>
            <person name="Foster-Nyarko E."/>
            <person name="Jarju S."/>
            <person name="Secka A."/>
            <person name="Antonio M."/>
            <person name="Oren A."/>
            <person name="Chaudhuri R.R."/>
            <person name="La Ragione R."/>
            <person name="Hildebrand F."/>
            <person name="Pallen M.J."/>
        </authorList>
    </citation>
    <scope>NUCLEOTIDE SEQUENCE</scope>
    <source>
        <strain evidence="11">7463</strain>
    </source>
</reference>
<dbReference type="InterPro" id="IPR034746">
    <property type="entry name" value="POTRA"/>
</dbReference>
<evidence type="ECO:0000256" key="1">
    <source>
        <dbReference type="ARBA" id="ARBA00004370"/>
    </source>
</evidence>
<dbReference type="EMBL" id="DVMY01000076">
    <property type="protein sequence ID" value="HIU37535.1"/>
    <property type="molecule type" value="Genomic_DNA"/>
</dbReference>
<comment type="caution">
    <text evidence="11">The sequence shown here is derived from an EMBL/GenBank/DDBJ whole genome shotgun (WGS) entry which is preliminary data.</text>
</comment>
<accession>A0A9D1IHB8</accession>
<evidence type="ECO:0000256" key="6">
    <source>
        <dbReference type="ARBA" id="ARBA00022989"/>
    </source>
</evidence>
<dbReference type="AlphaFoldDB" id="A0A9D1IHB8"/>
<dbReference type="Gene3D" id="3.40.50.11690">
    <property type="entry name" value="Cell division protein FtsQ/DivIB"/>
    <property type="match status" value="1"/>
</dbReference>
<dbReference type="PANTHER" id="PTHR35851:SF1">
    <property type="entry name" value="CELL DIVISION PROTEIN FTSQ"/>
    <property type="match status" value="1"/>
</dbReference>
<comment type="subcellular location">
    <subcellularLocation>
        <location evidence="1">Membrane</location>
    </subcellularLocation>
</comment>
<keyword evidence="4" id="KW-0132">Cell division</keyword>
<proteinExistence type="predicted"/>
<evidence type="ECO:0000256" key="2">
    <source>
        <dbReference type="ARBA" id="ARBA00022475"/>
    </source>
</evidence>
<evidence type="ECO:0000313" key="12">
    <source>
        <dbReference type="Proteomes" id="UP000824083"/>
    </source>
</evidence>
<dbReference type="Gene3D" id="3.10.20.310">
    <property type="entry name" value="membrane protein fhac"/>
    <property type="match status" value="1"/>
</dbReference>
<dbReference type="PROSITE" id="PS51779">
    <property type="entry name" value="POTRA"/>
    <property type="match status" value="1"/>
</dbReference>
<evidence type="ECO:0000256" key="7">
    <source>
        <dbReference type="ARBA" id="ARBA00023136"/>
    </source>
</evidence>
<dbReference type="PROSITE" id="PS50008">
    <property type="entry name" value="PIPLC_Y_DOMAIN"/>
    <property type="match status" value="1"/>
</dbReference>
<dbReference type="InterPro" id="IPR045335">
    <property type="entry name" value="FtsQ_C_sf"/>
</dbReference>
<keyword evidence="8" id="KW-0131">Cell cycle</keyword>
<dbReference type="GO" id="GO:0006629">
    <property type="term" value="P:lipid metabolic process"/>
    <property type="evidence" value="ECO:0007669"/>
    <property type="project" value="InterPro"/>
</dbReference>
<keyword evidence="2" id="KW-1003">Cell membrane</keyword>
<evidence type="ECO:0000256" key="3">
    <source>
        <dbReference type="ARBA" id="ARBA00022519"/>
    </source>
</evidence>
<keyword evidence="5" id="KW-0812">Transmembrane</keyword>
<evidence type="ECO:0000313" key="11">
    <source>
        <dbReference type="EMBL" id="HIU37535.1"/>
    </source>
</evidence>
<dbReference type="Pfam" id="PF08478">
    <property type="entry name" value="POTRA_1"/>
    <property type="match status" value="1"/>
</dbReference>
<evidence type="ECO:0000259" key="10">
    <source>
        <dbReference type="PROSITE" id="PS51779"/>
    </source>
</evidence>
<keyword evidence="6" id="KW-1133">Transmembrane helix</keyword>
<dbReference type="GO" id="GO:0090529">
    <property type="term" value="P:cell septum assembly"/>
    <property type="evidence" value="ECO:0007669"/>
    <property type="project" value="InterPro"/>
</dbReference>
<feature type="domain" description="POTRA" evidence="10">
    <location>
        <begin position="34"/>
        <end position="103"/>
    </location>
</feature>
<organism evidence="11 12">
    <name type="scientific">Candidatus Aphodousia faecigallinarum</name>
    <dbReference type="NCBI Taxonomy" id="2840677"/>
    <lineage>
        <taxon>Bacteria</taxon>
        <taxon>Pseudomonadati</taxon>
        <taxon>Pseudomonadota</taxon>
        <taxon>Betaproteobacteria</taxon>
        <taxon>Burkholderiales</taxon>
        <taxon>Sutterellaceae</taxon>
        <taxon>Sutterellaceae incertae sedis</taxon>
        <taxon>Candidatus Aphodousia</taxon>
    </lineage>
</organism>
<name>A0A9D1IHB8_9BURK</name>
<protein>
    <submittedName>
        <fullName evidence="11">FtsQ-type POTRA domain-containing protein</fullName>
    </submittedName>
</protein>
<evidence type="ECO:0000256" key="4">
    <source>
        <dbReference type="ARBA" id="ARBA00022618"/>
    </source>
</evidence>
<feature type="domain" description="PI-PLC Y-box" evidence="9">
    <location>
        <begin position="90"/>
        <end position="112"/>
    </location>
</feature>
<dbReference type="InterPro" id="IPR013685">
    <property type="entry name" value="POTRA_FtsQ_type"/>
</dbReference>
<sequence>MKSVLKAVLIVFSVVLLLAAVAVSSFPRHVESFFTIRSVELTGEIDHISALHFRRALGNTTVGTFFDIDLDAIREAALKAPWVKVANVRRVWPDKINIEITEYKPLALWEDGRLVSINGELFAANPEEVDNPLSLPEFFGRAEMVGEVTRRYKRFNKMLQVIMPKARVTEVSVNDRDSWALAIASDTIPPTRIELGVEHEGWTLEDRFGIVIVQYSDIVKLMKGPPSSIDARYELAFSATLPEKSLKIYRSQAGRRQAAESIAEANRHGSAR</sequence>
<evidence type="ECO:0000256" key="8">
    <source>
        <dbReference type="ARBA" id="ARBA00023306"/>
    </source>
</evidence>
<evidence type="ECO:0000259" key="9">
    <source>
        <dbReference type="PROSITE" id="PS50008"/>
    </source>
</evidence>
<gene>
    <name evidence="11" type="ORF">IAC56_04615</name>
</gene>
<dbReference type="GO" id="GO:0004435">
    <property type="term" value="F:phosphatidylinositol-4,5-bisphosphate phospholipase C activity"/>
    <property type="evidence" value="ECO:0007669"/>
    <property type="project" value="InterPro"/>
</dbReference>
<dbReference type="PANTHER" id="PTHR35851">
    <property type="entry name" value="CELL DIVISION PROTEIN FTSQ"/>
    <property type="match status" value="1"/>
</dbReference>
<keyword evidence="7" id="KW-0472">Membrane</keyword>
<dbReference type="InterPro" id="IPR001711">
    <property type="entry name" value="PLipase_C_Pinositol-sp_Y"/>
</dbReference>
<dbReference type="GO" id="GO:0035556">
    <property type="term" value="P:intracellular signal transduction"/>
    <property type="evidence" value="ECO:0007669"/>
    <property type="project" value="InterPro"/>
</dbReference>
<dbReference type="Proteomes" id="UP000824083">
    <property type="component" value="Unassembled WGS sequence"/>
</dbReference>
<dbReference type="Pfam" id="PF03799">
    <property type="entry name" value="FtsQ_DivIB_C"/>
    <property type="match status" value="1"/>
</dbReference>